<dbReference type="GO" id="GO:0047617">
    <property type="term" value="F:fatty acyl-CoA hydrolase activity"/>
    <property type="evidence" value="ECO:0007669"/>
    <property type="project" value="InterPro"/>
</dbReference>
<protein>
    <submittedName>
        <fullName evidence="4">Uncharacterized domain 1-containing protein</fullName>
    </submittedName>
</protein>
<accession>A0A212RBY9</accession>
<dbReference type="InterPro" id="IPR006683">
    <property type="entry name" value="Thioestr_dom"/>
</dbReference>
<dbReference type="RefSeq" id="WP_088561619.1">
    <property type="nucleotide sequence ID" value="NZ_FYEH01000007.1"/>
</dbReference>
<dbReference type="AlphaFoldDB" id="A0A212RBY9"/>
<keyword evidence="2" id="KW-0378">Hydrolase</keyword>
<evidence type="ECO:0000313" key="5">
    <source>
        <dbReference type="Proteomes" id="UP000197065"/>
    </source>
</evidence>
<reference evidence="4 5" key="1">
    <citation type="submission" date="2017-06" db="EMBL/GenBank/DDBJ databases">
        <authorList>
            <person name="Kim H.J."/>
            <person name="Triplett B.A."/>
        </authorList>
    </citation>
    <scope>NUCLEOTIDE SEQUENCE [LARGE SCALE GENOMIC DNA]</scope>
    <source>
        <strain evidence="4 5">B29T1</strain>
    </source>
</reference>
<dbReference type="NCBIfam" id="TIGR00369">
    <property type="entry name" value="unchar_dom_1"/>
    <property type="match status" value="1"/>
</dbReference>
<comment type="similarity">
    <text evidence="1">Belongs to the thioesterase PaaI family.</text>
</comment>
<proteinExistence type="inferred from homology"/>
<dbReference type="SUPFAM" id="SSF54637">
    <property type="entry name" value="Thioesterase/thiol ester dehydrase-isomerase"/>
    <property type="match status" value="1"/>
</dbReference>
<gene>
    <name evidence="4" type="ORF">SAMN07250955_10743</name>
</gene>
<dbReference type="CDD" id="cd03443">
    <property type="entry name" value="PaaI_thioesterase"/>
    <property type="match status" value="1"/>
</dbReference>
<feature type="domain" description="Thioesterase" evidence="3">
    <location>
        <begin position="75"/>
        <end position="143"/>
    </location>
</feature>
<evidence type="ECO:0000256" key="2">
    <source>
        <dbReference type="ARBA" id="ARBA00022801"/>
    </source>
</evidence>
<dbReference type="Proteomes" id="UP000197065">
    <property type="component" value="Unassembled WGS sequence"/>
</dbReference>
<dbReference type="InterPro" id="IPR029069">
    <property type="entry name" value="HotDog_dom_sf"/>
</dbReference>
<dbReference type="EMBL" id="FYEH01000007">
    <property type="protein sequence ID" value="SNB69730.1"/>
    <property type="molecule type" value="Genomic_DNA"/>
</dbReference>
<sequence length="160" mass="17073">MPERTYAFEAPPADRGHLATLDGLSIVRGMLTGDVPPAPIWQTVGLELASVEEGLVVCEAGVEPWILNFRGVGQGGWLATLLDTAMGLAILTTLPQGRLHATLELSTRYIRPVVPALRKVRVTGRVLHAGHQTATAEGDVRVGNKLFAHGQTTCIVFDAS</sequence>
<dbReference type="PANTHER" id="PTHR21660">
    <property type="entry name" value="THIOESTERASE SUPERFAMILY MEMBER-RELATED"/>
    <property type="match status" value="1"/>
</dbReference>
<dbReference type="OrthoDB" id="9813282at2"/>
<dbReference type="PANTHER" id="PTHR21660:SF1">
    <property type="entry name" value="ACYL-COENZYME A THIOESTERASE 13"/>
    <property type="match status" value="1"/>
</dbReference>
<evidence type="ECO:0000259" key="3">
    <source>
        <dbReference type="Pfam" id="PF03061"/>
    </source>
</evidence>
<evidence type="ECO:0000256" key="1">
    <source>
        <dbReference type="ARBA" id="ARBA00008324"/>
    </source>
</evidence>
<dbReference type="InterPro" id="IPR003736">
    <property type="entry name" value="PAAI_dom"/>
</dbReference>
<evidence type="ECO:0000313" key="4">
    <source>
        <dbReference type="EMBL" id="SNB69730.1"/>
    </source>
</evidence>
<organism evidence="4 5">
    <name type="scientific">Arboricoccus pini</name>
    <dbReference type="NCBI Taxonomy" id="1963835"/>
    <lineage>
        <taxon>Bacteria</taxon>
        <taxon>Pseudomonadati</taxon>
        <taxon>Pseudomonadota</taxon>
        <taxon>Alphaproteobacteria</taxon>
        <taxon>Geminicoccales</taxon>
        <taxon>Geminicoccaceae</taxon>
        <taxon>Arboricoccus</taxon>
    </lineage>
</organism>
<dbReference type="InterPro" id="IPR039298">
    <property type="entry name" value="ACOT13"/>
</dbReference>
<dbReference type="Gene3D" id="3.10.129.10">
    <property type="entry name" value="Hotdog Thioesterase"/>
    <property type="match status" value="1"/>
</dbReference>
<keyword evidence="5" id="KW-1185">Reference proteome</keyword>
<name>A0A212RBY9_9PROT</name>
<dbReference type="Pfam" id="PF03061">
    <property type="entry name" value="4HBT"/>
    <property type="match status" value="1"/>
</dbReference>